<protein>
    <recommendedName>
        <fullName evidence="3">Nitrous oxide-stimulated promoter family protein</fullName>
    </recommendedName>
</protein>
<dbReference type="RefSeq" id="WP_041267380.1">
    <property type="nucleotide sequence ID" value="NC_011979.1"/>
</dbReference>
<dbReference type="STRING" id="316067.Geob_1234"/>
<keyword evidence="2" id="KW-1185">Reference proteome</keyword>
<dbReference type="OrthoDB" id="5344095at2"/>
<name>B9M3V1_GEODF</name>
<dbReference type="InterPro" id="IPR020483">
    <property type="entry name" value="Uncharacterised_YgbA"/>
</dbReference>
<dbReference type="AlphaFoldDB" id="B9M3V1"/>
<evidence type="ECO:0000313" key="1">
    <source>
        <dbReference type="EMBL" id="ACM19594.2"/>
    </source>
</evidence>
<gene>
    <name evidence="1" type="ordered locus">Geob_1234</name>
</gene>
<evidence type="ECO:0008006" key="3">
    <source>
        <dbReference type="Google" id="ProtNLM"/>
    </source>
</evidence>
<sequence length="119" mass="13928">MEQFTDKQKKDLKVLITFVSFYCRARHGKNAEQSPLALPMELVSAFKRNAHLCGECAGLVAYAIEKRRRCPLDPKPSCKKCPVHCYSKEYRARIREVMAFSGKRMIMRGRLDLLWHYLF</sequence>
<dbReference type="HOGENOM" id="CLU_138593_0_1_7"/>
<accession>B9M3V1</accession>
<proteinExistence type="predicted"/>
<reference evidence="1 2" key="1">
    <citation type="submission" date="2009-01" db="EMBL/GenBank/DDBJ databases">
        <title>Complete sequence of Geobacter sp. FRC-32.</title>
        <authorList>
            <consortium name="US DOE Joint Genome Institute"/>
            <person name="Lucas S."/>
            <person name="Copeland A."/>
            <person name="Lapidus A."/>
            <person name="Glavina del Rio T."/>
            <person name="Dalin E."/>
            <person name="Tice H."/>
            <person name="Bruce D."/>
            <person name="Goodwin L."/>
            <person name="Pitluck S."/>
            <person name="Saunders E."/>
            <person name="Brettin T."/>
            <person name="Detter J.C."/>
            <person name="Han C."/>
            <person name="Larimer F."/>
            <person name="Land M."/>
            <person name="Hauser L."/>
            <person name="Kyrpides N."/>
            <person name="Ovchinnikova G."/>
            <person name="Kostka J."/>
            <person name="Richardson P."/>
        </authorList>
    </citation>
    <scope>NUCLEOTIDE SEQUENCE [LARGE SCALE GENOMIC DNA]</scope>
    <source>
        <strain evidence="2">DSM 22248 / JCM 15807 / FRC-32</strain>
    </source>
</reference>
<evidence type="ECO:0000313" key="2">
    <source>
        <dbReference type="Proteomes" id="UP000007721"/>
    </source>
</evidence>
<dbReference type="eggNOG" id="ENOG5033MMY">
    <property type="taxonomic scope" value="Bacteria"/>
</dbReference>
<dbReference type="KEGG" id="geo:Geob_1234"/>
<dbReference type="Proteomes" id="UP000007721">
    <property type="component" value="Chromosome"/>
</dbReference>
<dbReference type="EMBL" id="CP001390">
    <property type="protein sequence ID" value="ACM19594.2"/>
    <property type="molecule type" value="Genomic_DNA"/>
</dbReference>
<dbReference type="NCBIfam" id="NF007714">
    <property type="entry name" value="PRK10410.1-2"/>
    <property type="match status" value="1"/>
</dbReference>
<dbReference type="Pfam" id="PF11756">
    <property type="entry name" value="YgbA_NO"/>
    <property type="match status" value="1"/>
</dbReference>
<organism evidence="1 2">
    <name type="scientific">Geotalea daltonii (strain DSM 22248 / JCM 15807 / FRC-32)</name>
    <name type="common">Geobacter daltonii</name>
    <dbReference type="NCBI Taxonomy" id="316067"/>
    <lineage>
        <taxon>Bacteria</taxon>
        <taxon>Pseudomonadati</taxon>
        <taxon>Thermodesulfobacteriota</taxon>
        <taxon>Desulfuromonadia</taxon>
        <taxon>Geobacterales</taxon>
        <taxon>Geobacteraceae</taxon>
        <taxon>Geotalea</taxon>
    </lineage>
</organism>